<dbReference type="PANTHER" id="PTHR42920">
    <property type="entry name" value="OS03G0707200 PROTEIN-RELATED"/>
    <property type="match status" value="1"/>
</dbReference>
<feature type="transmembrane region" description="Helical" evidence="7">
    <location>
        <begin position="260"/>
        <end position="278"/>
    </location>
</feature>
<organism evidence="9 10">
    <name type="scientific">Clostridium fallax</name>
    <dbReference type="NCBI Taxonomy" id="1533"/>
    <lineage>
        <taxon>Bacteria</taxon>
        <taxon>Bacillati</taxon>
        <taxon>Bacillota</taxon>
        <taxon>Clostridia</taxon>
        <taxon>Eubacteriales</taxon>
        <taxon>Clostridiaceae</taxon>
        <taxon>Clostridium</taxon>
    </lineage>
</organism>
<comment type="similarity">
    <text evidence="2">Belongs to the EamA transporter family.</text>
</comment>
<dbReference type="InterPro" id="IPR037185">
    <property type="entry name" value="EmrE-like"/>
</dbReference>
<name>A0A1M4SV55_9CLOT</name>
<feature type="transmembrane region" description="Helical" evidence="7">
    <location>
        <begin position="235"/>
        <end position="254"/>
    </location>
</feature>
<evidence type="ECO:0000313" key="9">
    <source>
        <dbReference type="EMBL" id="SHE35857.1"/>
    </source>
</evidence>
<feature type="transmembrane region" description="Helical" evidence="7">
    <location>
        <begin position="204"/>
        <end position="223"/>
    </location>
</feature>
<feature type="transmembrane region" description="Helical" evidence="7">
    <location>
        <begin position="118"/>
        <end position="135"/>
    </location>
</feature>
<keyword evidence="10" id="KW-1185">Reference proteome</keyword>
<dbReference type="Pfam" id="PF00892">
    <property type="entry name" value="EamA"/>
    <property type="match status" value="2"/>
</dbReference>
<evidence type="ECO:0000259" key="8">
    <source>
        <dbReference type="Pfam" id="PF00892"/>
    </source>
</evidence>
<dbReference type="Proteomes" id="UP000184035">
    <property type="component" value="Unassembled WGS sequence"/>
</dbReference>
<protein>
    <submittedName>
        <fullName evidence="9">Permease of the drug/metabolite transporter (DMT) superfamily</fullName>
    </submittedName>
</protein>
<dbReference type="OrthoDB" id="9804865at2"/>
<dbReference type="EMBL" id="FQVM01000001">
    <property type="protein sequence ID" value="SHE35857.1"/>
    <property type="molecule type" value="Genomic_DNA"/>
</dbReference>
<keyword evidence="6 7" id="KW-0472">Membrane</keyword>
<gene>
    <name evidence="9" type="ORF">SAMN05443638_101183</name>
</gene>
<evidence type="ECO:0000256" key="3">
    <source>
        <dbReference type="ARBA" id="ARBA00022475"/>
    </source>
</evidence>
<sequence>MKKYLGELGLIIVAIIWGSGFVASDLALNNMTPIQVMTFRFSIAAIIMGIIFMKKFKKIKRKTFNRGLLLGVLLFFAFTLQTVALQYTTASKNAFLTATNVVIVPFIGLLFKKAVDKYGVCGAIIALTGAAFLTLDSEFNINKGDVLTLSCSICFAFHIFFTGEFVKKEDPSLITSIEMITAGILSIIFLIFRREYTFTFTINAIMPAIYLGIFSTTIAFFIQTLAQKYTTETKAAIILSTEAVFGSIFSIIILNEQLTFKLIIGCLLIFLAILISETKLSFLKKKSKELIIEE</sequence>
<dbReference type="GO" id="GO:0005886">
    <property type="term" value="C:plasma membrane"/>
    <property type="evidence" value="ECO:0007669"/>
    <property type="project" value="UniProtKB-SubCell"/>
</dbReference>
<dbReference type="AlphaFoldDB" id="A0A1M4SV55"/>
<dbReference type="InterPro" id="IPR051258">
    <property type="entry name" value="Diverse_Substrate_Transporter"/>
</dbReference>
<feature type="domain" description="EamA" evidence="8">
    <location>
        <begin position="5"/>
        <end position="134"/>
    </location>
</feature>
<evidence type="ECO:0000256" key="5">
    <source>
        <dbReference type="ARBA" id="ARBA00022989"/>
    </source>
</evidence>
<evidence type="ECO:0000256" key="7">
    <source>
        <dbReference type="SAM" id="Phobius"/>
    </source>
</evidence>
<evidence type="ECO:0000256" key="4">
    <source>
        <dbReference type="ARBA" id="ARBA00022692"/>
    </source>
</evidence>
<feature type="transmembrane region" description="Helical" evidence="7">
    <location>
        <begin position="34"/>
        <end position="56"/>
    </location>
</feature>
<reference evidence="9 10" key="1">
    <citation type="submission" date="2016-11" db="EMBL/GenBank/DDBJ databases">
        <authorList>
            <person name="Jaros S."/>
            <person name="Januszkiewicz K."/>
            <person name="Wedrychowicz H."/>
        </authorList>
    </citation>
    <scope>NUCLEOTIDE SEQUENCE [LARGE SCALE GENOMIC DNA]</scope>
    <source>
        <strain evidence="9 10">DSM 2631</strain>
    </source>
</reference>
<evidence type="ECO:0000256" key="6">
    <source>
        <dbReference type="ARBA" id="ARBA00023136"/>
    </source>
</evidence>
<feature type="transmembrane region" description="Helical" evidence="7">
    <location>
        <begin position="7"/>
        <end position="28"/>
    </location>
</feature>
<keyword evidence="3" id="KW-1003">Cell membrane</keyword>
<dbReference type="InterPro" id="IPR000620">
    <property type="entry name" value="EamA_dom"/>
</dbReference>
<feature type="transmembrane region" description="Helical" evidence="7">
    <location>
        <begin position="68"/>
        <end position="88"/>
    </location>
</feature>
<keyword evidence="5 7" id="KW-1133">Transmembrane helix</keyword>
<comment type="subcellular location">
    <subcellularLocation>
        <location evidence="1">Cell membrane</location>
        <topology evidence="1">Multi-pass membrane protein</topology>
    </subcellularLocation>
</comment>
<dbReference type="STRING" id="1533.SAMN05443638_101183"/>
<dbReference type="RefSeq" id="WP_072892340.1">
    <property type="nucleotide sequence ID" value="NZ_FQVM01000001.1"/>
</dbReference>
<feature type="transmembrane region" description="Helical" evidence="7">
    <location>
        <begin position="94"/>
        <end position="111"/>
    </location>
</feature>
<feature type="domain" description="EamA" evidence="8">
    <location>
        <begin position="143"/>
        <end position="275"/>
    </location>
</feature>
<keyword evidence="4 7" id="KW-0812">Transmembrane</keyword>
<dbReference type="PANTHER" id="PTHR42920:SF5">
    <property type="entry name" value="EAMA DOMAIN-CONTAINING PROTEIN"/>
    <property type="match status" value="1"/>
</dbReference>
<dbReference type="SUPFAM" id="SSF103481">
    <property type="entry name" value="Multidrug resistance efflux transporter EmrE"/>
    <property type="match status" value="2"/>
</dbReference>
<evidence type="ECO:0000256" key="2">
    <source>
        <dbReference type="ARBA" id="ARBA00007362"/>
    </source>
</evidence>
<accession>A0A1M4SV55</accession>
<proteinExistence type="inferred from homology"/>
<evidence type="ECO:0000313" key="10">
    <source>
        <dbReference type="Proteomes" id="UP000184035"/>
    </source>
</evidence>
<feature type="transmembrane region" description="Helical" evidence="7">
    <location>
        <begin position="173"/>
        <end position="192"/>
    </location>
</feature>
<evidence type="ECO:0000256" key="1">
    <source>
        <dbReference type="ARBA" id="ARBA00004651"/>
    </source>
</evidence>